<dbReference type="EnsemblFungi" id="MAPG_09411T0">
    <property type="protein sequence ID" value="MAPG_09411T0"/>
    <property type="gene ID" value="MAPG_09411"/>
</dbReference>
<reference evidence="2" key="5">
    <citation type="submission" date="2015-06" db="UniProtKB">
        <authorList>
            <consortium name="EnsemblFungi"/>
        </authorList>
    </citation>
    <scope>IDENTIFICATION</scope>
    <source>
        <strain evidence="2">ATCC 64411</strain>
    </source>
</reference>
<evidence type="ECO:0000313" key="2">
    <source>
        <dbReference type="EnsemblFungi" id="MAPG_09411T0"/>
    </source>
</evidence>
<accession>A0A0C4E9W1</accession>
<dbReference type="OrthoDB" id="62952at2759"/>
<dbReference type="AlphaFoldDB" id="A0A0C4E9W1"/>
<evidence type="ECO:0000313" key="1">
    <source>
        <dbReference type="EMBL" id="KLU90886.1"/>
    </source>
</evidence>
<proteinExistence type="predicted"/>
<dbReference type="VEuPathDB" id="FungiDB:MAPG_09411"/>
<dbReference type="EMBL" id="GL876976">
    <property type="protein sequence ID" value="KLU90886.1"/>
    <property type="molecule type" value="Genomic_DNA"/>
</dbReference>
<name>A0A0C4E9W1_MAGP6</name>
<dbReference type="PANTHER" id="PTHR42085:SF2">
    <property type="entry name" value="F-BOX DOMAIN-CONTAINING PROTEIN"/>
    <property type="match status" value="1"/>
</dbReference>
<sequence>MSEAAMPVSQELAFKWECGHFTDPKFRPPDQVTRSFIEARTKPWEDRLKDYWAWYEEKEDLGQPSPQDQRAMQLHLSQTLSVEPRQGDGFLVRRLKRWIGNHRLESERKRRIGTEFHGFTSLPTEIRTMIYKYALVTPSGKFLMPPKKDGKFKEISIDCMVAIDGTIYQIFEEFVNEDLLENQRLLTLGLLLCVSRAVQSEAEAVFFGGNMMVFTNSSPMASDDDSGWWIASLDRVRLQLRRISIALVASAVYIPEDFGVRFWGDDVPNLRKHLNDGDTLLYDEERDTVRQAAHRNSHDRVSWYTLRNLSQFPNLELVEISIEEANCLAGCCRNLGVIFRSLWEPYMSEFQNTPAPCPPKAIKFVGWKDTGEQDRIRKRLEGSEAFRETEIIFGGAMEQEEDEEEDEEDD</sequence>
<evidence type="ECO:0000313" key="3">
    <source>
        <dbReference type="Proteomes" id="UP000011715"/>
    </source>
</evidence>
<dbReference type="eggNOG" id="ENOG502RN4N">
    <property type="taxonomic scope" value="Eukaryota"/>
</dbReference>
<reference evidence="2" key="4">
    <citation type="journal article" date="2015" name="G3 (Bethesda)">
        <title>Genome sequences of three phytopathogenic species of the Magnaporthaceae family of fungi.</title>
        <authorList>
            <person name="Okagaki L.H."/>
            <person name="Nunes C.C."/>
            <person name="Sailsbery J."/>
            <person name="Clay B."/>
            <person name="Brown D."/>
            <person name="John T."/>
            <person name="Oh Y."/>
            <person name="Young N."/>
            <person name="Fitzgerald M."/>
            <person name="Haas B.J."/>
            <person name="Zeng Q."/>
            <person name="Young S."/>
            <person name="Adiconis X."/>
            <person name="Fan L."/>
            <person name="Levin J.Z."/>
            <person name="Mitchell T.K."/>
            <person name="Okubara P.A."/>
            <person name="Farman M.L."/>
            <person name="Kohn L.M."/>
            <person name="Birren B."/>
            <person name="Ma L.-J."/>
            <person name="Dean R.A."/>
        </authorList>
    </citation>
    <scope>NUCLEOTIDE SEQUENCE</scope>
    <source>
        <strain evidence="2">ATCC 64411 / 73-15</strain>
    </source>
</reference>
<gene>
    <name evidence="1" type="ORF">MAPG_09411</name>
</gene>
<reference evidence="1" key="2">
    <citation type="submission" date="2010-05" db="EMBL/GenBank/DDBJ databases">
        <title>The Genome Sequence of Magnaporthe poae strain ATCC 64411.</title>
        <authorList>
            <consortium name="The Broad Institute Genome Sequencing Platform"/>
            <consortium name="Broad Institute Genome Sequencing Center for Infectious Disease"/>
            <person name="Ma L.-J."/>
            <person name="Dead R."/>
            <person name="Young S."/>
            <person name="Zeng Q."/>
            <person name="Koehrsen M."/>
            <person name="Alvarado L."/>
            <person name="Berlin A."/>
            <person name="Chapman S.B."/>
            <person name="Chen Z."/>
            <person name="Freedman E."/>
            <person name="Gellesch M."/>
            <person name="Goldberg J."/>
            <person name="Griggs A."/>
            <person name="Gujja S."/>
            <person name="Heilman E.R."/>
            <person name="Heiman D."/>
            <person name="Hepburn T."/>
            <person name="Howarth C."/>
            <person name="Jen D."/>
            <person name="Larson L."/>
            <person name="Mehta T."/>
            <person name="Neiman D."/>
            <person name="Pearson M."/>
            <person name="Roberts A."/>
            <person name="Saif S."/>
            <person name="Shea T."/>
            <person name="Shenoy N."/>
            <person name="Sisk P."/>
            <person name="Stolte C."/>
            <person name="Sykes S."/>
            <person name="Walk T."/>
            <person name="White J."/>
            <person name="Yandava C."/>
            <person name="Haas B."/>
            <person name="Nusbaum C."/>
            <person name="Birren B."/>
        </authorList>
    </citation>
    <scope>NUCLEOTIDE SEQUENCE</scope>
    <source>
        <strain evidence="1">ATCC 64411</strain>
    </source>
</reference>
<dbReference type="PANTHER" id="PTHR42085">
    <property type="entry name" value="F-BOX DOMAIN-CONTAINING PROTEIN"/>
    <property type="match status" value="1"/>
</dbReference>
<dbReference type="InterPro" id="IPR038883">
    <property type="entry name" value="AN11006-like"/>
</dbReference>
<dbReference type="EMBL" id="ADBL01002401">
    <property type="status" value="NOT_ANNOTATED_CDS"/>
    <property type="molecule type" value="Genomic_DNA"/>
</dbReference>
<organism evidence="2 3">
    <name type="scientific">Magnaporthiopsis poae (strain ATCC 64411 / 73-15)</name>
    <name type="common">Kentucky bluegrass fungus</name>
    <name type="synonym">Magnaporthe poae</name>
    <dbReference type="NCBI Taxonomy" id="644358"/>
    <lineage>
        <taxon>Eukaryota</taxon>
        <taxon>Fungi</taxon>
        <taxon>Dikarya</taxon>
        <taxon>Ascomycota</taxon>
        <taxon>Pezizomycotina</taxon>
        <taxon>Sordariomycetes</taxon>
        <taxon>Sordariomycetidae</taxon>
        <taxon>Magnaporthales</taxon>
        <taxon>Magnaporthaceae</taxon>
        <taxon>Magnaporthiopsis</taxon>
    </lineage>
</organism>
<keyword evidence="3" id="KW-1185">Reference proteome</keyword>
<protein>
    <submittedName>
        <fullName evidence="1 2">Uncharacterized protein</fullName>
    </submittedName>
</protein>
<reference evidence="1" key="3">
    <citation type="submission" date="2011-03" db="EMBL/GenBank/DDBJ databases">
        <title>Annotation of Magnaporthe poae ATCC 64411.</title>
        <authorList>
            <person name="Ma L.-J."/>
            <person name="Dead R."/>
            <person name="Young S.K."/>
            <person name="Zeng Q."/>
            <person name="Gargeya S."/>
            <person name="Fitzgerald M."/>
            <person name="Haas B."/>
            <person name="Abouelleil A."/>
            <person name="Alvarado L."/>
            <person name="Arachchi H.M."/>
            <person name="Berlin A."/>
            <person name="Brown A."/>
            <person name="Chapman S.B."/>
            <person name="Chen Z."/>
            <person name="Dunbar C."/>
            <person name="Freedman E."/>
            <person name="Gearin G."/>
            <person name="Gellesch M."/>
            <person name="Goldberg J."/>
            <person name="Griggs A."/>
            <person name="Gujja S."/>
            <person name="Heiman D."/>
            <person name="Howarth C."/>
            <person name="Larson L."/>
            <person name="Lui A."/>
            <person name="MacDonald P.J.P."/>
            <person name="Mehta T."/>
            <person name="Montmayeur A."/>
            <person name="Murphy C."/>
            <person name="Neiman D."/>
            <person name="Pearson M."/>
            <person name="Priest M."/>
            <person name="Roberts A."/>
            <person name="Saif S."/>
            <person name="Shea T."/>
            <person name="Shenoy N."/>
            <person name="Sisk P."/>
            <person name="Stolte C."/>
            <person name="Sykes S."/>
            <person name="Yandava C."/>
            <person name="Wortman J."/>
            <person name="Nusbaum C."/>
            <person name="Birren B."/>
        </authorList>
    </citation>
    <scope>NUCLEOTIDE SEQUENCE</scope>
    <source>
        <strain evidence="1">ATCC 64411</strain>
    </source>
</reference>
<dbReference type="Proteomes" id="UP000011715">
    <property type="component" value="Unassembled WGS sequence"/>
</dbReference>
<reference evidence="3" key="1">
    <citation type="submission" date="2010-05" db="EMBL/GenBank/DDBJ databases">
        <title>The genome sequence of Magnaporthe poae strain ATCC 64411.</title>
        <authorList>
            <person name="Ma L.-J."/>
            <person name="Dead R."/>
            <person name="Young S."/>
            <person name="Zeng Q."/>
            <person name="Koehrsen M."/>
            <person name="Alvarado L."/>
            <person name="Berlin A."/>
            <person name="Chapman S.B."/>
            <person name="Chen Z."/>
            <person name="Freedman E."/>
            <person name="Gellesch M."/>
            <person name="Goldberg J."/>
            <person name="Griggs A."/>
            <person name="Gujja S."/>
            <person name="Heilman E.R."/>
            <person name="Heiman D."/>
            <person name="Hepburn T."/>
            <person name="Howarth C."/>
            <person name="Jen D."/>
            <person name="Larson L."/>
            <person name="Mehta T."/>
            <person name="Neiman D."/>
            <person name="Pearson M."/>
            <person name="Roberts A."/>
            <person name="Saif S."/>
            <person name="Shea T."/>
            <person name="Shenoy N."/>
            <person name="Sisk P."/>
            <person name="Stolte C."/>
            <person name="Sykes S."/>
            <person name="Walk T."/>
            <person name="White J."/>
            <person name="Yandava C."/>
            <person name="Haas B."/>
            <person name="Nusbaum C."/>
            <person name="Birren B."/>
        </authorList>
    </citation>
    <scope>NUCLEOTIDE SEQUENCE [LARGE SCALE GENOMIC DNA]</scope>
    <source>
        <strain evidence="3">ATCC 64411 / 73-15</strain>
    </source>
</reference>